<reference evidence="2 4" key="3">
    <citation type="submission" date="2020-09" db="EMBL/GenBank/DDBJ databases">
        <title>Complete, closed and curated genome sequences of Photobacterium damselae subsp. piscicida isolates from Australia indicate localised evolution and additional plasmid-borne pathogenicity mechanisms.</title>
        <authorList>
            <person name="Baseggio L."/>
            <person name="Silayeva O."/>
            <person name="Buller N."/>
            <person name="Landos M."/>
            <person name="Engelstaedter J."/>
            <person name="Barnes A.C."/>
        </authorList>
    </citation>
    <scope>NUCLEOTIDE SEQUENCE [LARGE SCALE GENOMIC DNA]</scope>
    <source>
        <strain evidence="2 4">AS-16-0540-1</strain>
    </source>
</reference>
<dbReference type="RefSeq" id="WP_086958743.1">
    <property type="nucleotide sequence ID" value="NZ_AP018046.1"/>
</dbReference>
<dbReference type="Pfam" id="PF13450">
    <property type="entry name" value="NAD_binding_8"/>
    <property type="match status" value="1"/>
</dbReference>
<dbReference type="InterPro" id="IPR036188">
    <property type="entry name" value="FAD/NAD-bd_sf"/>
</dbReference>
<dbReference type="Proteomes" id="UP000218676">
    <property type="component" value="Chromosome 2"/>
</dbReference>
<evidence type="ECO:0000313" key="2">
    <source>
        <dbReference type="EMBL" id="QOD58210.1"/>
    </source>
</evidence>
<dbReference type="SUPFAM" id="SSF51905">
    <property type="entry name" value="FAD/NAD(P)-binding domain"/>
    <property type="match status" value="1"/>
</dbReference>
<dbReference type="Proteomes" id="UP000516656">
    <property type="component" value="Chromosome 2"/>
</dbReference>
<protein>
    <submittedName>
        <fullName evidence="2">FAD-dependent oxidoreductase</fullName>
    </submittedName>
    <submittedName>
        <fullName evidence="1">tRNA 5-methylaminomethyl-2-thiouridine biosynthesis bifunctional protein MnmC</fullName>
    </submittedName>
</protein>
<evidence type="ECO:0000313" key="1">
    <source>
        <dbReference type="EMBL" id="BAX55480.1"/>
    </source>
</evidence>
<dbReference type="AlphaFoldDB" id="A0A1V1VDF8"/>
<dbReference type="EMBL" id="AP018046">
    <property type="protein sequence ID" value="BAX55480.1"/>
    <property type="molecule type" value="Genomic_DNA"/>
</dbReference>
<sequence length="492" mass="54212">MVFHNNNKQSNCKVGIIGGGVAGSTAALRLAELGIDVELFEEGKSLVNGPPICHLHAGGNLYREISDEQCATLLKQSIDTVRAYPASVNVRPTVLAVPTHDAGDPKELLPRLTMLQSLYAQLVQQDPCNSVLGNPDDYYRLYNEADITALAVLEQPLCPQTPDEWMIPVAKSINPKQFKYPIVMVQEYGLSVFRIAATVSLALAQKNNCIVHTSTKVTNLSYLADSQTWTLEFSNNSINKPQAEHFDYIVNASGFRTGTIDDLIHVKRDRLVEFKSAYVTHWQDCHAQWPEVIFHGERGTPQGMAQLTPYPNGYFQLHGMTEDITLFKDGLVHSTTTSSQPHLAASFLTKISDRWKQQEVSERTERAIAHMSQFVPSFTTATVGGMPLFGAQQIPGLDPTLRAADVSFAAQRYARSEIVKASSALSAANEIVADLIANKLIDPLNNTDIIEEEFKTNQTLSLDDVVNKAAAIAKERGYPQELAIPTGYQRAI</sequence>
<dbReference type="EMBL" id="CP061855">
    <property type="protein sequence ID" value="QOD58210.1"/>
    <property type="molecule type" value="Genomic_DNA"/>
</dbReference>
<proteinExistence type="predicted"/>
<reference evidence="1" key="1">
    <citation type="journal article" date="2017" name="Genome Announc.">
        <title>Whole-Genome Sequence of Photobacterium damselae subsp. piscicida Strain 91-197, Isolated from Hybrid Striped Bass (Morone sp.) in the United States.</title>
        <authorList>
            <person name="Teru Y."/>
            <person name="Hikima J."/>
            <person name="Kono T."/>
            <person name="Sakai M."/>
            <person name="Takano T."/>
            <person name="Hawke J.P."/>
            <person name="Takeyama H."/>
            <person name="Aoki T."/>
        </authorList>
    </citation>
    <scope>NUCLEOTIDE SEQUENCE</scope>
    <source>
        <strain evidence="1">91-197</strain>
    </source>
</reference>
<accession>A0A1V1VDF8</accession>
<dbReference type="Gene3D" id="3.50.50.60">
    <property type="entry name" value="FAD/NAD(P)-binding domain"/>
    <property type="match status" value="1"/>
</dbReference>
<evidence type="ECO:0000313" key="4">
    <source>
        <dbReference type="Proteomes" id="UP000516656"/>
    </source>
</evidence>
<gene>
    <name evidence="2" type="ORF">IC627_20815</name>
    <name evidence="1" type="ORF">PDPUS_2_00894</name>
</gene>
<name>A0A1V1VDF8_PHODP</name>
<evidence type="ECO:0000313" key="3">
    <source>
        <dbReference type="Proteomes" id="UP000218676"/>
    </source>
</evidence>
<organism evidence="1 3">
    <name type="scientific">Photobacterium damsela subsp. piscicida</name>
    <name type="common">Pasteurella piscicida</name>
    <dbReference type="NCBI Taxonomy" id="38294"/>
    <lineage>
        <taxon>Bacteria</taxon>
        <taxon>Pseudomonadati</taxon>
        <taxon>Pseudomonadota</taxon>
        <taxon>Gammaproteobacteria</taxon>
        <taxon>Vibrionales</taxon>
        <taxon>Vibrionaceae</taxon>
        <taxon>Photobacterium</taxon>
    </lineage>
</organism>
<reference evidence="3" key="2">
    <citation type="submission" date="2017-05" db="EMBL/GenBank/DDBJ databases">
        <title>Whole genome sequence of fish pathogenic bacteria, Photobacterium damselae subsp. piscicida, strain 91-197, isolated from hybrid striped bass (Morone sp.) in USA.</title>
        <authorList>
            <person name="Teru Y."/>
            <person name="Hikima J."/>
            <person name="Kono T."/>
            <person name="Sakai M."/>
            <person name="Takano T."/>
            <person name="Hawke J.P."/>
            <person name="Takeyama H."/>
            <person name="Aoki T."/>
        </authorList>
    </citation>
    <scope>NUCLEOTIDE SEQUENCE [LARGE SCALE GENOMIC DNA]</scope>
    <source>
        <strain evidence="3">91-197</strain>
    </source>
</reference>